<dbReference type="EMBL" id="SOQX01000002">
    <property type="protein sequence ID" value="TDY02755.1"/>
    <property type="molecule type" value="Genomic_DNA"/>
</dbReference>
<dbReference type="Pfam" id="PF21739">
    <property type="entry name" value="DUF6866_N"/>
    <property type="match status" value="1"/>
</dbReference>
<keyword evidence="4" id="KW-1185">Reference proteome</keyword>
<feature type="domain" description="DUF6866" evidence="1">
    <location>
        <begin position="8"/>
        <end position="159"/>
    </location>
</feature>
<evidence type="ECO:0000259" key="2">
    <source>
        <dbReference type="Pfam" id="PF21740"/>
    </source>
</evidence>
<dbReference type="Proteomes" id="UP000294914">
    <property type="component" value="Unassembled WGS sequence"/>
</dbReference>
<sequence>MGSKMENLQETVQRNCHIADASHAGDYTLCIYLMKMREFFRWEAGEGFSASLDNRQVGRWLREREALWESLESEEFAPMRIGEHEYDPFDSGAINAALRDDDLVYSGGLGINNKPHFFLARLERYDQYNGYSLYVADKELARDLTSPPAMAQGNNIYIRRESLKRMLWEKLESWNWNQPDNAMGKALGYYDFKGDVDQALEAMTDNELETILLHEIGEIRAGERLGQKWEELLITLPYTKAELMLRAVRDHLADAITTLPALLENGNEPSLHFYFGNLTHMRKHLSPSLMDAYRHWQESGHRARLEELAGRNEEHWSQLTEQILQIEPDPERQYVAAIQDLIENNRL</sequence>
<accession>A0A4V3H4D3</accession>
<organism evidence="3 4">
    <name type="scientific">Thiohalophilus thiocyanatoxydans</name>
    <dbReference type="NCBI Taxonomy" id="381308"/>
    <lineage>
        <taxon>Bacteria</taxon>
        <taxon>Pseudomonadati</taxon>
        <taxon>Pseudomonadota</taxon>
        <taxon>Gammaproteobacteria</taxon>
        <taxon>Thiohalomonadales</taxon>
        <taxon>Thiohalophilaceae</taxon>
        <taxon>Thiohalophilus</taxon>
    </lineage>
</organism>
<dbReference type="InterPro" id="IPR049199">
    <property type="entry name" value="DUF6866_N"/>
</dbReference>
<dbReference type="OrthoDB" id="9777679at2"/>
<evidence type="ECO:0000259" key="1">
    <source>
        <dbReference type="Pfam" id="PF21739"/>
    </source>
</evidence>
<dbReference type="InterPro" id="IPR049200">
    <property type="entry name" value="DUF6866_C"/>
</dbReference>
<name>A0A4V3H4D3_9GAMM</name>
<evidence type="ECO:0000313" key="4">
    <source>
        <dbReference type="Proteomes" id="UP000294914"/>
    </source>
</evidence>
<gene>
    <name evidence="3" type="ORF">EDC23_1136</name>
</gene>
<reference evidence="3 4" key="1">
    <citation type="submission" date="2019-03" db="EMBL/GenBank/DDBJ databases">
        <title>Genomic Encyclopedia of Type Strains, Phase IV (KMG-IV): sequencing the most valuable type-strain genomes for metagenomic binning, comparative biology and taxonomic classification.</title>
        <authorList>
            <person name="Goeker M."/>
        </authorList>
    </citation>
    <scope>NUCLEOTIDE SEQUENCE [LARGE SCALE GENOMIC DNA]</scope>
    <source>
        <strain evidence="3 4">DSM 16326</strain>
    </source>
</reference>
<dbReference type="InterPro" id="IPR054640">
    <property type="entry name" value="Sfum_1244-like"/>
</dbReference>
<dbReference type="AlphaFoldDB" id="A0A4V3H4D3"/>
<dbReference type="Pfam" id="PF21740">
    <property type="entry name" value="DUF6866_C"/>
    <property type="match status" value="1"/>
</dbReference>
<evidence type="ECO:0000313" key="3">
    <source>
        <dbReference type="EMBL" id="TDY02755.1"/>
    </source>
</evidence>
<dbReference type="NCBIfam" id="NF045620">
    <property type="entry name" value="Sfum_1244_fam"/>
    <property type="match status" value="1"/>
</dbReference>
<feature type="domain" description="DUF6866" evidence="2">
    <location>
        <begin position="164"/>
        <end position="344"/>
    </location>
</feature>
<protein>
    <submittedName>
        <fullName evidence="3">Uncharacterized protein</fullName>
    </submittedName>
</protein>
<proteinExistence type="predicted"/>
<comment type="caution">
    <text evidence="3">The sequence shown here is derived from an EMBL/GenBank/DDBJ whole genome shotgun (WGS) entry which is preliminary data.</text>
</comment>